<dbReference type="AlphaFoldDB" id="A0A7X1KPC3"/>
<feature type="domain" description="Rubrerythrin diiron-binding" evidence="12">
    <location>
        <begin position="97"/>
        <end position="227"/>
    </location>
</feature>
<keyword evidence="11" id="KW-0077">Bacteriochlorophyll biosynthesis</keyword>
<dbReference type="HAMAP" id="MF_01840">
    <property type="entry name" value="AcsF"/>
    <property type="match status" value="1"/>
</dbReference>
<comment type="pathway">
    <text evidence="11">Porphyrin-containing compound metabolism; bacteriochlorophyll biosynthesis (light-independent).</text>
</comment>
<evidence type="ECO:0000256" key="2">
    <source>
        <dbReference type="ARBA" id="ARBA00005173"/>
    </source>
</evidence>
<evidence type="ECO:0000259" key="12">
    <source>
        <dbReference type="Pfam" id="PF02915"/>
    </source>
</evidence>
<evidence type="ECO:0000256" key="8">
    <source>
        <dbReference type="ARBA" id="ARBA00023004"/>
    </source>
</evidence>
<comment type="catalytic activity">
    <reaction evidence="10 11">
        <text>Mg-protoporphyrin IX 13-monomethyl ester + 3 NADPH + 3 O2 + 2 H(+) = 3,8-divinyl protochlorophyllide a + 3 NADP(+) + 5 H2O</text>
        <dbReference type="Rhea" id="RHEA:33235"/>
        <dbReference type="ChEBI" id="CHEBI:15377"/>
        <dbReference type="ChEBI" id="CHEBI:15378"/>
        <dbReference type="ChEBI" id="CHEBI:15379"/>
        <dbReference type="ChEBI" id="CHEBI:57783"/>
        <dbReference type="ChEBI" id="CHEBI:58349"/>
        <dbReference type="ChEBI" id="CHEBI:58632"/>
        <dbReference type="ChEBI" id="CHEBI:60491"/>
        <dbReference type="EC" id="1.14.13.81"/>
    </reaction>
</comment>
<dbReference type="InterPro" id="IPR008434">
    <property type="entry name" value="AcsF"/>
</dbReference>
<dbReference type="UniPathway" id="UPA00668"/>
<dbReference type="Proteomes" id="UP000551327">
    <property type="component" value="Unassembled WGS sequence"/>
</dbReference>
<dbReference type="Pfam" id="PF02915">
    <property type="entry name" value="Rubrerythrin"/>
    <property type="match status" value="1"/>
</dbReference>
<dbReference type="GO" id="GO:0036070">
    <property type="term" value="P:light-independent bacteriochlorophyll biosynthetic process"/>
    <property type="evidence" value="ECO:0007669"/>
    <property type="project" value="UniProtKB-UniRule"/>
</dbReference>
<keyword evidence="4 11" id="KW-0602">Photosynthesis</keyword>
<dbReference type="GO" id="GO:0015979">
    <property type="term" value="P:photosynthesis"/>
    <property type="evidence" value="ECO:0007669"/>
    <property type="project" value="UniProtKB-UniRule"/>
</dbReference>
<comment type="caution">
    <text evidence="13">The sequence shown here is derived from an EMBL/GenBank/DDBJ whole genome shotgun (WGS) entry which is preliminary data.</text>
</comment>
<evidence type="ECO:0000313" key="13">
    <source>
        <dbReference type="EMBL" id="MBC2668532.1"/>
    </source>
</evidence>
<evidence type="ECO:0000313" key="14">
    <source>
        <dbReference type="Proteomes" id="UP000551327"/>
    </source>
</evidence>
<proteinExistence type="inferred from homology"/>
<reference evidence="13 14" key="1">
    <citation type="submission" date="2020-08" db="EMBL/GenBank/DDBJ databases">
        <title>The genome sequence of type strain Novosphingobium piscinae KCTC 42194.</title>
        <authorList>
            <person name="Liu Y."/>
        </authorList>
    </citation>
    <scope>NUCLEOTIDE SEQUENCE [LARGE SCALE GENOMIC DNA]</scope>
    <source>
        <strain evidence="13 14">KCTC 42194</strain>
    </source>
</reference>
<dbReference type="PANTHER" id="PTHR31053">
    <property type="entry name" value="MAGNESIUM-PROTOPORPHYRIN IX MONOMETHYL ESTER [OXIDATIVE] CYCLASE, CHLOROPLASTIC"/>
    <property type="match status" value="1"/>
</dbReference>
<dbReference type="EC" id="1.14.13.81" evidence="11"/>
<dbReference type="EMBL" id="JACLAX010000003">
    <property type="protein sequence ID" value="MBC2668532.1"/>
    <property type="molecule type" value="Genomic_DNA"/>
</dbReference>
<evidence type="ECO:0000256" key="5">
    <source>
        <dbReference type="ARBA" id="ARBA00022723"/>
    </source>
</evidence>
<comment type="function">
    <text evidence="11">Catalyzes the formation of the isocyclic ring in chlorophyll biosynthesis. Mediates the cyclase reaction, which results in the formation of divinylprotochlorophyllide (Pchlide) characteristic of all chlorophylls from magnesium-protoporphyrin IX 13-monomethyl ester (MgPMME).</text>
</comment>
<dbReference type="InterPro" id="IPR012347">
    <property type="entry name" value="Ferritin-like"/>
</dbReference>
<comment type="similarity">
    <text evidence="3 11">Belongs to the AcsF family.</text>
</comment>
<evidence type="ECO:0000256" key="11">
    <source>
        <dbReference type="HAMAP-Rule" id="MF_01840"/>
    </source>
</evidence>
<organism evidence="13 14">
    <name type="scientific">Novosphingobium piscinae</name>
    <dbReference type="NCBI Taxonomy" id="1507448"/>
    <lineage>
        <taxon>Bacteria</taxon>
        <taxon>Pseudomonadati</taxon>
        <taxon>Pseudomonadota</taxon>
        <taxon>Alphaproteobacteria</taxon>
        <taxon>Sphingomonadales</taxon>
        <taxon>Sphingomonadaceae</taxon>
        <taxon>Novosphingobium</taxon>
    </lineage>
</organism>
<keyword evidence="5 11" id="KW-0479">Metal-binding</keyword>
<dbReference type="NCBIfam" id="TIGR02029">
    <property type="entry name" value="AcsF"/>
    <property type="match status" value="1"/>
</dbReference>
<evidence type="ECO:0000256" key="10">
    <source>
        <dbReference type="ARBA" id="ARBA00049231"/>
    </source>
</evidence>
<dbReference type="InterPro" id="IPR003251">
    <property type="entry name" value="Rr_diiron-bd_dom"/>
</dbReference>
<dbReference type="Gene3D" id="1.20.1260.10">
    <property type="match status" value="1"/>
</dbReference>
<keyword evidence="7 11" id="KW-0560">Oxidoreductase</keyword>
<evidence type="ECO:0000256" key="4">
    <source>
        <dbReference type="ARBA" id="ARBA00022531"/>
    </source>
</evidence>
<protein>
    <recommendedName>
        <fullName evidence="11">Aerobic magnesium-protoporphyrin IX monomethyl ester [oxidative] cyclase</fullName>
        <shortName evidence="11">Aerobic Mg-protoporphyrin IX monomethyl ester oxidative cyclase</shortName>
        <ecNumber evidence="11">1.14.13.81</ecNumber>
    </recommendedName>
</protein>
<comment type="cofactor">
    <cofactor evidence="1 11">
        <name>Fe cation</name>
        <dbReference type="ChEBI" id="CHEBI:24875"/>
    </cofactor>
</comment>
<sequence>MNAHTAIRTPDAAPAPALADKPDVHAMVQHETVLSPRFYTTDFAALDAIDVSPVREEWDAMIAEMVSDPNKLHFKREVRFEGIIEQLEPALRAEFIDFLVSSLTSEFSGCILYAEMARRTKNPDMKQLFKLLARDESRHAGFINEALKDAGIGIDLGFLTKAKKYHYFKPKFIFYSVYLSEKIGYARYIAIYRQLAAHPELRFHPIFQWFESWCNDEFRHGEAFALLLRADPKLLTGLNKLWVRFFLLAVYATMYVRDHARPVFHRALGLDPTEYDYRVFTICTQISRQVFPLELDTDDPRFRRSMDRLLAASQRIEAGKRRGGIAGTLQRVGGMIGAGLHFARMYLLRPRRNELPAKVRLQPAW</sequence>
<dbReference type="SUPFAM" id="SSF47240">
    <property type="entry name" value="Ferritin-like"/>
    <property type="match status" value="1"/>
</dbReference>
<dbReference type="NCBIfam" id="NF010172">
    <property type="entry name" value="PRK13654.1"/>
    <property type="match status" value="1"/>
</dbReference>
<keyword evidence="14" id="KW-1185">Reference proteome</keyword>
<name>A0A7X1KPC3_9SPHN</name>
<comment type="pathway">
    <text evidence="2">Porphyrin-containing compound metabolism; chlorophyll biosynthesis.</text>
</comment>
<evidence type="ECO:0000256" key="9">
    <source>
        <dbReference type="ARBA" id="ARBA00023171"/>
    </source>
</evidence>
<dbReference type="GO" id="GO:0005506">
    <property type="term" value="F:iron ion binding"/>
    <property type="evidence" value="ECO:0007669"/>
    <property type="project" value="UniProtKB-UniRule"/>
</dbReference>
<gene>
    <name evidence="11 13" type="primary">acsF</name>
    <name evidence="13" type="ORF">H7F53_05175</name>
</gene>
<keyword evidence="6 11" id="KW-0521">NADP</keyword>
<keyword evidence="9 11" id="KW-0149">Chlorophyll biosynthesis</keyword>
<dbReference type="RefSeq" id="WP_185678395.1">
    <property type="nucleotide sequence ID" value="NZ_JACLAX010000003.1"/>
</dbReference>
<evidence type="ECO:0000256" key="3">
    <source>
        <dbReference type="ARBA" id="ARBA00006550"/>
    </source>
</evidence>
<dbReference type="GO" id="GO:0048529">
    <property type="term" value="F:magnesium-protoporphyrin IX monomethyl ester (oxidative) cyclase activity"/>
    <property type="evidence" value="ECO:0007669"/>
    <property type="project" value="UniProtKB-UniRule"/>
</dbReference>
<accession>A0A7X1KPC3</accession>
<evidence type="ECO:0000256" key="7">
    <source>
        <dbReference type="ARBA" id="ARBA00023002"/>
    </source>
</evidence>
<dbReference type="CDD" id="cd01047">
    <property type="entry name" value="ACSF"/>
    <property type="match status" value="1"/>
</dbReference>
<keyword evidence="8 11" id="KW-0408">Iron</keyword>
<dbReference type="InterPro" id="IPR009078">
    <property type="entry name" value="Ferritin-like_SF"/>
</dbReference>
<evidence type="ECO:0000256" key="1">
    <source>
        <dbReference type="ARBA" id="ARBA00001962"/>
    </source>
</evidence>
<dbReference type="PANTHER" id="PTHR31053:SF2">
    <property type="entry name" value="MAGNESIUM-PROTOPORPHYRIN IX MONOMETHYL ESTER [OXIDATIVE] CYCLASE, CHLOROPLASTIC"/>
    <property type="match status" value="1"/>
</dbReference>
<dbReference type="UniPathway" id="UPA00671"/>
<evidence type="ECO:0000256" key="6">
    <source>
        <dbReference type="ARBA" id="ARBA00022857"/>
    </source>
</evidence>